<dbReference type="SUPFAM" id="SSF51621">
    <property type="entry name" value="Phosphoenolpyruvate/pyruvate domain"/>
    <property type="match status" value="1"/>
</dbReference>
<dbReference type="Pfam" id="PF00311">
    <property type="entry name" value="PEPcase"/>
    <property type="match status" value="1"/>
</dbReference>
<dbReference type="InterPro" id="IPR015813">
    <property type="entry name" value="Pyrv/PenolPyrv_kinase-like_dom"/>
</dbReference>
<dbReference type="InterPro" id="IPR021135">
    <property type="entry name" value="PEP_COase"/>
</dbReference>
<dbReference type="GO" id="GO:0006099">
    <property type="term" value="P:tricarboxylic acid cycle"/>
    <property type="evidence" value="ECO:0007669"/>
    <property type="project" value="InterPro"/>
</dbReference>
<evidence type="ECO:0000313" key="1">
    <source>
        <dbReference type="EMBL" id="CAF1963192.1"/>
    </source>
</evidence>
<gene>
    <name evidence="1" type="ORF">DARMORV10_C07P12130.1</name>
</gene>
<dbReference type="PANTHER" id="PTHR30523:SF47">
    <property type="entry name" value="PHOSPHOENOLPYRUVATE CARBOXYLASE 2"/>
    <property type="match status" value="1"/>
</dbReference>
<dbReference type="AlphaFoldDB" id="A0A816LWJ0"/>
<dbReference type="Proteomes" id="UP001295469">
    <property type="component" value="Chromosome C07"/>
</dbReference>
<protein>
    <submittedName>
        <fullName evidence="1">(rape) hypothetical protein</fullName>
    </submittedName>
</protein>
<reference evidence="1" key="1">
    <citation type="submission" date="2021-01" db="EMBL/GenBank/DDBJ databases">
        <authorList>
            <consortium name="Genoscope - CEA"/>
            <person name="William W."/>
        </authorList>
    </citation>
    <scope>NUCLEOTIDE SEQUENCE</scope>
</reference>
<proteinExistence type="predicted"/>
<name>A0A816LWJ0_BRANA</name>
<accession>A0A816LWJ0</accession>
<organism evidence="1">
    <name type="scientific">Brassica napus</name>
    <name type="common">Rape</name>
    <dbReference type="NCBI Taxonomy" id="3708"/>
    <lineage>
        <taxon>Eukaryota</taxon>
        <taxon>Viridiplantae</taxon>
        <taxon>Streptophyta</taxon>
        <taxon>Embryophyta</taxon>
        <taxon>Tracheophyta</taxon>
        <taxon>Spermatophyta</taxon>
        <taxon>Magnoliopsida</taxon>
        <taxon>eudicotyledons</taxon>
        <taxon>Gunneridae</taxon>
        <taxon>Pentapetalae</taxon>
        <taxon>rosids</taxon>
        <taxon>malvids</taxon>
        <taxon>Brassicales</taxon>
        <taxon>Brassicaceae</taxon>
        <taxon>Brassiceae</taxon>
        <taxon>Brassica</taxon>
    </lineage>
</organism>
<sequence length="159" mass="18152">MATPLGRLQENWLKGAQVLEHRSWSKLFHGSSYVFGGKITALEESFAACLAERTGKSLRGSPTRKSGIEYTLKKLLQLNTNEEVFDALKTQTVDLNIIRIRDGLTQLYAKDTALIDKQELDEDLQHKVAFHTDEIQRTPPAQQDEMRAALSYYHETTWK</sequence>
<dbReference type="PANTHER" id="PTHR30523">
    <property type="entry name" value="PHOSPHOENOLPYRUVATE CARBOXYLASE"/>
    <property type="match status" value="1"/>
</dbReference>
<dbReference type="GO" id="GO:0008964">
    <property type="term" value="F:phosphoenolpyruvate carboxylase activity"/>
    <property type="evidence" value="ECO:0007669"/>
    <property type="project" value="InterPro"/>
</dbReference>
<dbReference type="EMBL" id="HG994371">
    <property type="protein sequence ID" value="CAF1963192.1"/>
    <property type="molecule type" value="Genomic_DNA"/>
</dbReference>
<dbReference type="GO" id="GO:0015977">
    <property type="term" value="P:carbon fixation"/>
    <property type="evidence" value="ECO:0007669"/>
    <property type="project" value="InterPro"/>
</dbReference>